<dbReference type="InterPro" id="IPR050109">
    <property type="entry name" value="HTH-type_TetR-like_transc_reg"/>
</dbReference>
<dbReference type="PANTHER" id="PTHR30055:SF153">
    <property type="entry name" value="HTH-TYPE TRANSCRIPTIONAL REPRESSOR RV3405C"/>
    <property type="match status" value="1"/>
</dbReference>
<dbReference type="InterPro" id="IPR001647">
    <property type="entry name" value="HTH_TetR"/>
</dbReference>
<dbReference type="OrthoDB" id="4709704at2"/>
<dbReference type="Proteomes" id="UP000277094">
    <property type="component" value="Unassembled WGS sequence"/>
</dbReference>
<dbReference type="GO" id="GO:0003700">
    <property type="term" value="F:DNA-binding transcription factor activity"/>
    <property type="evidence" value="ECO:0007669"/>
    <property type="project" value="TreeGrafter"/>
</dbReference>
<proteinExistence type="predicted"/>
<dbReference type="Pfam" id="PF00440">
    <property type="entry name" value="TetR_N"/>
    <property type="match status" value="1"/>
</dbReference>
<dbReference type="GO" id="GO:0000976">
    <property type="term" value="F:transcription cis-regulatory region binding"/>
    <property type="evidence" value="ECO:0007669"/>
    <property type="project" value="TreeGrafter"/>
</dbReference>
<dbReference type="PROSITE" id="PS50977">
    <property type="entry name" value="HTH_TETR_2"/>
    <property type="match status" value="1"/>
</dbReference>
<dbReference type="PANTHER" id="PTHR30055">
    <property type="entry name" value="HTH-TYPE TRANSCRIPTIONAL REGULATOR RUTR"/>
    <property type="match status" value="1"/>
</dbReference>
<reference evidence="4 5" key="1">
    <citation type="submission" date="2018-11" db="EMBL/GenBank/DDBJ databases">
        <authorList>
            <person name="Li F."/>
        </authorList>
    </citation>
    <scope>NUCLEOTIDE SEQUENCE [LARGE SCALE GENOMIC DNA]</scope>
    <source>
        <strain evidence="4 5">KIS18-7</strain>
    </source>
</reference>
<evidence type="ECO:0000313" key="5">
    <source>
        <dbReference type="Proteomes" id="UP000277094"/>
    </source>
</evidence>
<dbReference type="PRINTS" id="PR00455">
    <property type="entry name" value="HTHTETR"/>
</dbReference>
<evidence type="ECO:0000256" key="2">
    <source>
        <dbReference type="PROSITE-ProRule" id="PRU00335"/>
    </source>
</evidence>
<evidence type="ECO:0000259" key="3">
    <source>
        <dbReference type="PROSITE" id="PS50977"/>
    </source>
</evidence>
<comment type="caution">
    <text evidence="4">The sequence shown here is derived from an EMBL/GenBank/DDBJ whole genome shotgun (WGS) entry which is preliminary data.</text>
</comment>
<feature type="DNA-binding region" description="H-T-H motif" evidence="2">
    <location>
        <begin position="37"/>
        <end position="56"/>
    </location>
</feature>
<protein>
    <submittedName>
        <fullName evidence="4">TetR/AcrR family transcriptional regulator</fullName>
    </submittedName>
</protein>
<dbReference type="RefSeq" id="WP_123233077.1">
    <property type="nucleotide sequence ID" value="NZ_RJSG01000002.1"/>
</dbReference>
<feature type="domain" description="HTH tetR-type" evidence="3">
    <location>
        <begin position="14"/>
        <end position="74"/>
    </location>
</feature>
<name>A0A3N0DSX7_9ACTN</name>
<evidence type="ECO:0000256" key="1">
    <source>
        <dbReference type="ARBA" id="ARBA00023125"/>
    </source>
</evidence>
<dbReference type="Gene3D" id="1.10.357.10">
    <property type="entry name" value="Tetracycline Repressor, domain 2"/>
    <property type="match status" value="1"/>
</dbReference>
<gene>
    <name evidence="4" type="ORF">EFL95_05665</name>
</gene>
<dbReference type="InterPro" id="IPR009057">
    <property type="entry name" value="Homeodomain-like_sf"/>
</dbReference>
<dbReference type="SUPFAM" id="SSF46689">
    <property type="entry name" value="Homeodomain-like"/>
    <property type="match status" value="1"/>
</dbReference>
<organism evidence="4 5">
    <name type="scientific">Nocardioides marmorisolisilvae</name>
    <dbReference type="NCBI Taxonomy" id="1542737"/>
    <lineage>
        <taxon>Bacteria</taxon>
        <taxon>Bacillati</taxon>
        <taxon>Actinomycetota</taxon>
        <taxon>Actinomycetes</taxon>
        <taxon>Propionibacteriales</taxon>
        <taxon>Nocardioidaceae</taxon>
        <taxon>Nocardioides</taxon>
    </lineage>
</organism>
<keyword evidence="5" id="KW-1185">Reference proteome</keyword>
<evidence type="ECO:0000313" key="4">
    <source>
        <dbReference type="EMBL" id="RNL78576.1"/>
    </source>
</evidence>
<dbReference type="AlphaFoldDB" id="A0A3N0DSX7"/>
<sequence length="204" mass="22386">MTTSTDLTTAADSVDDRDPVLDAALAAFLDFGIRRTSMGEIARRAGISPATLYRRYAQKSDVVMAVGLREAQRELSYVDHKVDPTAPALEQLVQLYSAVAHRLRDNQLLQRVLATEPESVLPRLTLEAAPLLEIGRGYLAAFITRLQTDGHLPAYDVNPVADFLTRVAQSEILTPATTQLTDAETRAFVQNHLAPFIRLTEGTA</sequence>
<dbReference type="EMBL" id="RJSG01000002">
    <property type="protein sequence ID" value="RNL78576.1"/>
    <property type="molecule type" value="Genomic_DNA"/>
</dbReference>
<keyword evidence="1 2" id="KW-0238">DNA-binding</keyword>
<accession>A0A3N0DSX7</accession>